<proteinExistence type="predicted"/>
<keyword evidence="2" id="KW-1185">Reference proteome</keyword>
<reference evidence="1 2" key="1">
    <citation type="submission" date="2022-03" db="EMBL/GenBank/DDBJ databases">
        <authorList>
            <person name="Macdonald S."/>
            <person name="Ahmed S."/>
            <person name="Newling K."/>
        </authorList>
    </citation>
    <scope>NUCLEOTIDE SEQUENCE [LARGE SCALE GENOMIC DNA]</scope>
</reference>
<accession>A0ABC8LK89</accession>
<protein>
    <recommendedName>
        <fullName evidence="3">BON domain-containing protein</fullName>
    </recommendedName>
</protein>
<evidence type="ECO:0000313" key="1">
    <source>
        <dbReference type="EMBL" id="CAH8383837.1"/>
    </source>
</evidence>
<organism evidence="1 2">
    <name type="scientific">Eruca vesicaria subsp. sativa</name>
    <name type="common">Garden rocket</name>
    <name type="synonym">Eruca sativa</name>
    <dbReference type="NCBI Taxonomy" id="29727"/>
    <lineage>
        <taxon>Eukaryota</taxon>
        <taxon>Viridiplantae</taxon>
        <taxon>Streptophyta</taxon>
        <taxon>Embryophyta</taxon>
        <taxon>Tracheophyta</taxon>
        <taxon>Spermatophyta</taxon>
        <taxon>Magnoliopsida</taxon>
        <taxon>eudicotyledons</taxon>
        <taxon>Gunneridae</taxon>
        <taxon>Pentapetalae</taxon>
        <taxon>rosids</taxon>
        <taxon>malvids</taxon>
        <taxon>Brassicales</taxon>
        <taxon>Brassicaceae</taxon>
        <taxon>Brassiceae</taxon>
        <taxon>Eruca</taxon>
    </lineage>
</organism>
<comment type="caution">
    <text evidence="1">The sequence shown here is derived from an EMBL/GenBank/DDBJ whole genome shotgun (WGS) entry which is preliminary data.</text>
</comment>
<gene>
    <name evidence="1" type="ORF">ERUC_LOCUS36320</name>
</gene>
<dbReference type="Proteomes" id="UP001642260">
    <property type="component" value="Unassembled WGS sequence"/>
</dbReference>
<name>A0ABC8LK89_ERUVS</name>
<evidence type="ECO:0008006" key="3">
    <source>
        <dbReference type="Google" id="ProtNLM"/>
    </source>
</evidence>
<dbReference type="EMBL" id="CAKOAT010597376">
    <property type="protein sequence ID" value="CAH8383837.1"/>
    <property type="molecule type" value="Genomic_DNA"/>
</dbReference>
<sequence>MKSKTETKRGQERGGGRWYQGRMHVYSYGQKLFLSGVTSERDFLENAQKMQYRVASEISSTGIQLLISVVNVRTLPVKKSIYAIVVILANKIMQS</sequence>
<dbReference type="AlphaFoldDB" id="A0ABC8LK89"/>
<evidence type="ECO:0000313" key="2">
    <source>
        <dbReference type="Proteomes" id="UP001642260"/>
    </source>
</evidence>